<evidence type="ECO:0000259" key="4">
    <source>
        <dbReference type="PROSITE" id="PS50102"/>
    </source>
</evidence>
<dbReference type="OrthoDB" id="266020at2759"/>
<dbReference type="SMART" id="SM00360">
    <property type="entry name" value="RRM"/>
    <property type="match status" value="2"/>
</dbReference>
<dbReference type="FunFam" id="3.30.70.330:FF:000029">
    <property type="entry name" value="U2 small nuclear ribonucleoprotein B"/>
    <property type="match status" value="1"/>
</dbReference>
<evidence type="ECO:0000256" key="3">
    <source>
        <dbReference type="SAM" id="MobiDB-lite"/>
    </source>
</evidence>
<sequence length="239" mass="27104">MAEKMEGVTGAAPTMDPAKYPVPIETIWIGNLAEWVDIPHQKKLLARIFKVYGPILDIIMKSSLKRKGQAFIVFTSEEYARQAVEEMDEFPLHGKPMKVRLAKSHSDKTVQTKAADMFEEHKRKRLMIKDYKRAEEAAKANANPAAAQKPDHFDPKPNEHLPPNKTLFLTGLPEDVNEDILNDIFENFNGFKDVRYAKFLNVGWVEFENEQFAIAAKEAASTMTVGAAKKPLVISYKRE</sequence>
<gene>
    <name evidence="5" type="ORF">DM02DRAFT_632333</name>
</gene>
<keyword evidence="6" id="KW-1185">Reference proteome</keyword>
<dbReference type="InterPro" id="IPR000504">
    <property type="entry name" value="RRM_dom"/>
</dbReference>
<feature type="domain" description="RRM" evidence="4">
    <location>
        <begin position="165"/>
        <end position="239"/>
    </location>
</feature>
<evidence type="ECO:0000256" key="1">
    <source>
        <dbReference type="ARBA" id="ARBA00022884"/>
    </source>
</evidence>
<feature type="compositionally biased region" description="Basic and acidic residues" evidence="3">
    <location>
        <begin position="149"/>
        <end position="159"/>
    </location>
</feature>
<protein>
    <recommendedName>
        <fullName evidence="4">RRM domain-containing protein</fullName>
    </recommendedName>
</protein>
<dbReference type="CDD" id="cd12247">
    <property type="entry name" value="RRM2_U1A_like"/>
    <property type="match status" value="1"/>
</dbReference>
<dbReference type="PROSITE" id="PS50102">
    <property type="entry name" value="RRM"/>
    <property type="match status" value="2"/>
</dbReference>
<keyword evidence="1 2" id="KW-0694">RNA-binding</keyword>
<dbReference type="Gene3D" id="3.30.70.330">
    <property type="match status" value="2"/>
</dbReference>
<accession>A0A2V1DD04</accession>
<proteinExistence type="predicted"/>
<dbReference type="PANTHER" id="PTHR10501">
    <property type="entry name" value="U1 SMALL NUCLEAR RIBONUCLEOPROTEIN A/U2 SMALL NUCLEAR RIBONUCLEOPROTEIN B"/>
    <property type="match status" value="1"/>
</dbReference>
<reference evidence="5 6" key="1">
    <citation type="journal article" date="2018" name="Sci. Rep.">
        <title>Comparative genomics provides insights into the lifestyle and reveals functional heterogeneity of dark septate endophytic fungi.</title>
        <authorList>
            <person name="Knapp D.G."/>
            <person name="Nemeth J.B."/>
            <person name="Barry K."/>
            <person name="Hainaut M."/>
            <person name="Henrissat B."/>
            <person name="Johnson J."/>
            <person name="Kuo A."/>
            <person name="Lim J.H.P."/>
            <person name="Lipzen A."/>
            <person name="Nolan M."/>
            <person name="Ohm R.A."/>
            <person name="Tamas L."/>
            <person name="Grigoriev I.V."/>
            <person name="Spatafora J.W."/>
            <person name="Nagy L.G."/>
            <person name="Kovacs G.M."/>
        </authorList>
    </citation>
    <scope>NUCLEOTIDE SEQUENCE [LARGE SCALE GENOMIC DNA]</scope>
    <source>
        <strain evidence="5 6">DSE2036</strain>
    </source>
</reference>
<feature type="region of interest" description="Disordered" evidence="3">
    <location>
        <begin position="138"/>
        <end position="163"/>
    </location>
</feature>
<feature type="compositionally biased region" description="Low complexity" evidence="3">
    <location>
        <begin position="139"/>
        <end position="148"/>
    </location>
</feature>
<dbReference type="InterPro" id="IPR012677">
    <property type="entry name" value="Nucleotide-bd_a/b_plait_sf"/>
</dbReference>
<evidence type="ECO:0000313" key="5">
    <source>
        <dbReference type="EMBL" id="PVH96026.1"/>
    </source>
</evidence>
<dbReference type="SUPFAM" id="SSF54928">
    <property type="entry name" value="RNA-binding domain, RBD"/>
    <property type="match status" value="1"/>
</dbReference>
<dbReference type="GO" id="GO:0003723">
    <property type="term" value="F:RNA binding"/>
    <property type="evidence" value="ECO:0007669"/>
    <property type="project" value="UniProtKB-UniRule"/>
</dbReference>
<organism evidence="5 6">
    <name type="scientific">Periconia macrospinosa</name>
    <dbReference type="NCBI Taxonomy" id="97972"/>
    <lineage>
        <taxon>Eukaryota</taxon>
        <taxon>Fungi</taxon>
        <taxon>Dikarya</taxon>
        <taxon>Ascomycota</taxon>
        <taxon>Pezizomycotina</taxon>
        <taxon>Dothideomycetes</taxon>
        <taxon>Pleosporomycetidae</taxon>
        <taxon>Pleosporales</taxon>
        <taxon>Massarineae</taxon>
        <taxon>Periconiaceae</taxon>
        <taxon>Periconia</taxon>
    </lineage>
</organism>
<dbReference type="AlphaFoldDB" id="A0A2V1DD04"/>
<dbReference type="Proteomes" id="UP000244855">
    <property type="component" value="Unassembled WGS sequence"/>
</dbReference>
<dbReference type="InterPro" id="IPR035979">
    <property type="entry name" value="RBD_domain_sf"/>
</dbReference>
<dbReference type="STRING" id="97972.A0A2V1DD04"/>
<name>A0A2V1DD04_9PLEO</name>
<feature type="domain" description="RRM" evidence="4">
    <location>
        <begin position="25"/>
        <end position="104"/>
    </location>
</feature>
<evidence type="ECO:0000313" key="6">
    <source>
        <dbReference type="Proteomes" id="UP000244855"/>
    </source>
</evidence>
<evidence type="ECO:0000256" key="2">
    <source>
        <dbReference type="PROSITE-ProRule" id="PRU00176"/>
    </source>
</evidence>
<dbReference type="EMBL" id="KZ805476">
    <property type="protein sequence ID" value="PVH96026.1"/>
    <property type="molecule type" value="Genomic_DNA"/>
</dbReference>
<dbReference type="Pfam" id="PF00076">
    <property type="entry name" value="RRM_1"/>
    <property type="match status" value="2"/>
</dbReference>